<name>A0A5B8M866_9MICO</name>
<evidence type="ECO:0000313" key="1">
    <source>
        <dbReference type="EMBL" id="QDZ15792.1"/>
    </source>
</evidence>
<proteinExistence type="predicted"/>
<evidence type="ECO:0000313" key="2">
    <source>
        <dbReference type="Proteomes" id="UP000320216"/>
    </source>
</evidence>
<dbReference type="AlphaFoldDB" id="A0A5B8M866"/>
<protein>
    <submittedName>
        <fullName evidence="1">Uncharacterized protein</fullName>
    </submittedName>
</protein>
<dbReference type="Proteomes" id="UP000320216">
    <property type="component" value="Chromosome"/>
</dbReference>
<sequence>MDDDEALAAKQTLEAAIAAYVETMEPGAYVESFVLLTHKLTTELEQNGQTMVGVLVKTGQSWVMTRGLLDIALEQERCDTLTDDDD</sequence>
<keyword evidence="2" id="KW-1185">Reference proteome</keyword>
<gene>
    <name evidence="1" type="ORF">FPZ11_14385</name>
</gene>
<accession>A0A5B8M866</accession>
<dbReference type="EMBL" id="CP042305">
    <property type="protein sequence ID" value="QDZ15792.1"/>
    <property type="molecule type" value="Genomic_DNA"/>
</dbReference>
<dbReference type="KEGG" id="huw:FPZ11_14385"/>
<dbReference type="RefSeq" id="WP_146321826.1">
    <property type="nucleotide sequence ID" value="NZ_CP042305.1"/>
</dbReference>
<organism evidence="1 2">
    <name type="scientific">Humibacter ginsenosidimutans</name>
    <dbReference type="NCBI Taxonomy" id="2599293"/>
    <lineage>
        <taxon>Bacteria</taxon>
        <taxon>Bacillati</taxon>
        <taxon>Actinomycetota</taxon>
        <taxon>Actinomycetes</taxon>
        <taxon>Micrococcales</taxon>
        <taxon>Microbacteriaceae</taxon>
        <taxon>Humibacter</taxon>
    </lineage>
</organism>
<dbReference type="OrthoDB" id="9932558at2"/>
<reference evidence="1 2" key="1">
    <citation type="submission" date="2019-07" db="EMBL/GenBank/DDBJ databases">
        <title>Full genome sequence of Humibacter sp. WJ7-1.</title>
        <authorList>
            <person name="Im W.-T."/>
        </authorList>
    </citation>
    <scope>NUCLEOTIDE SEQUENCE [LARGE SCALE GENOMIC DNA]</scope>
    <source>
        <strain evidence="1 2">WJ7-1</strain>
    </source>
</reference>